<dbReference type="InterPro" id="IPR036259">
    <property type="entry name" value="MFS_trans_sf"/>
</dbReference>
<comment type="similarity">
    <text evidence="2">Belongs to the major facilitator superfamily. Sugar transporter (TC 2.A.1.1) family.</text>
</comment>
<evidence type="ECO:0000256" key="6">
    <source>
        <dbReference type="SAM" id="Phobius"/>
    </source>
</evidence>
<feature type="transmembrane region" description="Helical" evidence="6">
    <location>
        <begin position="168"/>
        <end position="187"/>
    </location>
</feature>
<comment type="subcellular location">
    <subcellularLocation>
        <location evidence="1">Membrane</location>
        <topology evidence="1">Multi-pass membrane protein</topology>
    </subcellularLocation>
</comment>
<dbReference type="PANTHER" id="PTHR48022:SF64">
    <property type="entry name" value="MAJOR FACILITATOR SUPERFAMILY (MFS) PROFILE DOMAIN-CONTAINING PROTEIN"/>
    <property type="match status" value="1"/>
</dbReference>
<dbReference type="PROSITE" id="PS50850">
    <property type="entry name" value="MFS"/>
    <property type="match status" value="1"/>
</dbReference>
<feature type="transmembrane region" description="Helical" evidence="6">
    <location>
        <begin position="72"/>
        <end position="93"/>
    </location>
</feature>
<dbReference type="GeneID" id="91101999"/>
<keyword evidence="5 6" id="KW-0472">Membrane</keyword>
<evidence type="ECO:0000256" key="5">
    <source>
        <dbReference type="ARBA" id="ARBA00023136"/>
    </source>
</evidence>
<evidence type="ECO:0000256" key="3">
    <source>
        <dbReference type="ARBA" id="ARBA00022692"/>
    </source>
</evidence>
<dbReference type="RefSeq" id="XP_066083090.1">
    <property type="nucleotide sequence ID" value="XM_066226993.1"/>
</dbReference>
<feature type="domain" description="Major facilitator superfamily (MFS) profile" evidence="7">
    <location>
        <begin position="33"/>
        <end position="451"/>
    </location>
</feature>
<dbReference type="PANTHER" id="PTHR48022">
    <property type="entry name" value="PLASTIDIC GLUCOSE TRANSPORTER 4"/>
    <property type="match status" value="1"/>
</dbReference>
<dbReference type="GO" id="GO:0005351">
    <property type="term" value="F:carbohydrate:proton symporter activity"/>
    <property type="evidence" value="ECO:0007669"/>
    <property type="project" value="TreeGrafter"/>
</dbReference>
<keyword evidence="4 6" id="KW-1133">Transmembrane helix</keyword>
<keyword evidence="3 6" id="KW-0812">Transmembrane</keyword>
<dbReference type="InterPro" id="IPR020846">
    <property type="entry name" value="MFS_dom"/>
</dbReference>
<evidence type="ECO:0000259" key="7">
    <source>
        <dbReference type="PROSITE" id="PS50850"/>
    </source>
</evidence>
<feature type="transmembrane region" description="Helical" evidence="6">
    <location>
        <begin position="128"/>
        <end position="147"/>
    </location>
</feature>
<protein>
    <recommendedName>
        <fullName evidence="7">Major facilitator superfamily (MFS) profile domain-containing protein</fullName>
    </recommendedName>
</protein>
<evidence type="ECO:0000256" key="4">
    <source>
        <dbReference type="ARBA" id="ARBA00022989"/>
    </source>
</evidence>
<sequence>MAVQSSVDWATIPNAADFVKWPKNRGLASLFFFSSILYVGQFLNGYDGTITGGLQALPDWHTDLGNPDANRIGLMNAAAYIVGICMGPINAYVVDRFGRKWPIRWFTLTMMLGTIVGVIAGVKQGNTGYALFVASRAIIGSGIPPFLMTAQIMMQEIAHPRFRPQLAALWDANWVFGSTIGSLITFGTSYLNNSWSWRIPYLLQLVPAVYMLIAVQFVPETPRYLIANGREGEAHEFFIKYHGNGNVEDELVAFEWEEMKATIALEEASKRYSWRQVLKIPGNKHRLGLAALMTFMPQLNGSNIITMYYSVVLAQCGIKGAAQTTGIGTGLNLWSFILQLAAMGASNGVYAKSGQTNKAAGIASVAMVWIYSIPNNFSQPLFYSYPAELLNYSLRGKGMAVWNTVNQAWGAYGSYVNSIALDTIGWKYYLVFVPILSVQWVLAYFFMVETKGFTLEEIAIAFEGTGAAVSKVDQRLARENEVAQEGKDDEKGPEGAVSVAVMEA</sequence>
<dbReference type="Gene3D" id="1.20.1250.20">
    <property type="entry name" value="MFS general substrate transporter like domains"/>
    <property type="match status" value="1"/>
</dbReference>
<dbReference type="GO" id="GO:0016020">
    <property type="term" value="C:membrane"/>
    <property type="evidence" value="ECO:0007669"/>
    <property type="project" value="UniProtKB-SubCell"/>
</dbReference>
<dbReference type="SUPFAM" id="SSF103473">
    <property type="entry name" value="MFS general substrate transporter"/>
    <property type="match status" value="1"/>
</dbReference>
<evidence type="ECO:0000313" key="8">
    <source>
        <dbReference type="EMBL" id="WWD05123.1"/>
    </source>
</evidence>
<feature type="transmembrane region" description="Helical" evidence="6">
    <location>
        <begin position="105"/>
        <end position="122"/>
    </location>
</feature>
<dbReference type="InterPro" id="IPR050360">
    <property type="entry name" value="MFS_Sugar_Transporters"/>
</dbReference>
<dbReference type="InterPro" id="IPR005828">
    <property type="entry name" value="MFS_sugar_transport-like"/>
</dbReference>
<feature type="transmembrane region" description="Helical" evidence="6">
    <location>
        <begin position="26"/>
        <end position="43"/>
    </location>
</feature>
<organism evidence="8 9">
    <name type="scientific">Kwoniella europaea PYCC6329</name>
    <dbReference type="NCBI Taxonomy" id="1423913"/>
    <lineage>
        <taxon>Eukaryota</taxon>
        <taxon>Fungi</taxon>
        <taxon>Dikarya</taxon>
        <taxon>Basidiomycota</taxon>
        <taxon>Agaricomycotina</taxon>
        <taxon>Tremellomycetes</taxon>
        <taxon>Tremellales</taxon>
        <taxon>Cryptococcaceae</taxon>
        <taxon>Kwoniella</taxon>
    </lineage>
</organism>
<reference evidence="8 9" key="1">
    <citation type="submission" date="2024-01" db="EMBL/GenBank/DDBJ databases">
        <title>Comparative genomics of Cryptococcus and Kwoniella reveals pathogenesis evolution and contrasting modes of karyotype evolution via chromosome fusion or intercentromeric recombination.</title>
        <authorList>
            <person name="Coelho M.A."/>
            <person name="David-Palma M."/>
            <person name="Shea T."/>
            <person name="Bowers K."/>
            <person name="McGinley-Smith S."/>
            <person name="Mohammad A.W."/>
            <person name="Gnirke A."/>
            <person name="Yurkov A.M."/>
            <person name="Nowrousian M."/>
            <person name="Sun S."/>
            <person name="Cuomo C.A."/>
            <person name="Heitman J."/>
        </authorList>
    </citation>
    <scope>NUCLEOTIDE SEQUENCE [LARGE SCALE GENOMIC DNA]</scope>
    <source>
        <strain evidence="8 9">PYCC6329</strain>
    </source>
</reference>
<proteinExistence type="inferred from homology"/>
<dbReference type="EMBL" id="CP144089">
    <property type="protein sequence ID" value="WWD05123.1"/>
    <property type="molecule type" value="Genomic_DNA"/>
</dbReference>
<keyword evidence="9" id="KW-1185">Reference proteome</keyword>
<feature type="transmembrane region" description="Helical" evidence="6">
    <location>
        <begin position="428"/>
        <end position="447"/>
    </location>
</feature>
<feature type="transmembrane region" description="Helical" evidence="6">
    <location>
        <begin position="199"/>
        <end position="218"/>
    </location>
</feature>
<accession>A0AAX4KID8</accession>
<dbReference type="Proteomes" id="UP001358614">
    <property type="component" value="Chromosome 1"/>
</dbReference>
<evidence type="ECO:0000256" key="2">
    <source>
        <dbReference type="ARBA" id="ARBA00010992"/>
    </source>
</evidence>
<gene>
    <name evidence="8" type="ORF">V865_003195</name>
</gene>
<evidence type="ECO:0000313" key="9">
    <source>
        <dbReference type="Proteomes" id="UP001358614"/>
    </source>
</evidence>
<dbReference type="AlphaFoldDB" id="A0AAX4KID8"/>
<name>A0AAX4KID8_9TREE</name>
<evidence type="ECO:0000256" key="1">
    <source>
        <dbReference type="ARBA" id="ARBA00004141"/>
    </source>
</evidence>
<dbReference type="KEGG" id="ker:91101999"/>
<dbReference type="Pfam" id="PF00083">
    <property type="entry name" value="Sugar_tr"/>
    <property type="match status" value="2"/>
</dbReference>